<dbReference type="WBParaSite" id="SRDH1_63600.1">
    <property type="protein sequence ID" value="SRDH1_63600.1"/>
    <property type="gene ID" value="SRDH1_63600"/>
</dbReference>
<evidence type="ECO:0000256" key="1">
    <source>
        <dbReference type="SAM" id="MobiDB-lite"/>
    </source>
</evidence>
<keyword evidence="2" id="KW-1185">Reference proteome</keyword>
<feature type="region of interest" description="Disordered" evidence="1">
    <location>
        <begin position="48"/>
        <end position="67"/>
    </location>
</feature>
<reference evidence="2" key="1">
    <citation type="submission" date="2022-06" db="EMBL/GenBank/DDBJ databases">
        <authorList>
            <person name="Berger JAMES D."/>
            <person name="Berger JAMES D."/>
        </authorList>
    </citation>
    <scope>NUCLEOTIDE SEQUENCE [LARGE SCALE GENOMIC DNA]</scope>
</reference>
<evidence type="ECO:0000313" key="3">
    <source>
        <dbReference type="WBParaSite" id="SRDH1_63600.1"/>
    </source>
</evidence>
<protein>
    <submittedName>
        <fullName evidence="3">Uncharacterized protein</fullName>
    </submittedName>
</protein>
<evidence type="ECO:0000313" key="2">
    <source>
        <dbReference type="Proteomes" id="UP000050792"/>
    </source>
</evidence>
<sequence>MFQNDRFQELKMYSGVGHNCNALFIHTDAVVAHLAAKSCLTMEQVLDPSDNKSSTVRPIHGETQLIA</sequence>
<proteinExistence type="predicted"/>
<reference evidence="3" key="2">
    <citation type="submission" date="2023-11" db="UniProtKB">
        <authorList>
            <consortium name="WormBaseParasite"/>
        </authorList>
    </citation>
    <scope>IDENTIFICATION</scope>
</reference>
<dbReference type="AlphaFoldDB" id="A0AA85FS79"/>
<organism evidence="2 3">
    <name type="scientific">Schistosoma rodhaini</name>
    <dbReference type="NCBI Taxonomy" id="6188"/>
    <lineage>
        <taxon>Eukaryota</taxon>
        <taxon>Metazoa</taxon>
        <taxon>Spiralia</taxon>
        <taxon>Lophotrochozoa</taxon>
        <taxon>Platyhelminthes</taxon>
        <taxon>Trematoda</taxon>
        <taxon>Digenea</taxon>
        <taxon>Strigeidida</taxon>
        <taxon>Schistosomatoidea</taxon>
        <taxon>Schistosomatidae</taxon>
        <taxon>Schistosoma</taxon>
    </lineage>
</organism>
<name>A0AA85FS79_9TREM</name>
<accession>A0AA85FS79</accession>
<dbReference type="Proteomes" id="UP000050792">
    <property type="component" value="Unassembled WGS sequence"/>
</dbReference>